<evidence type="ECO:0000259" key="3">
    <source>
        <dbReference type="PROSITE" id="PS51898"/>
    </source>
</evidence>
<dbReference type="GO" id="GO:0006310">
    <property type="term" value="P:DNA recombination"/>
    <property type="evidence" value="ECO:0007669"/>
    <property type="project" value="UniProtKB-KW"/>
</dbReference>
<dbReference type="InterPro" id="IPR011010">
    <property type="entry name" value="DNA_brk_join_enz"/>
</dbReference>
<dbReference type="PROSITE" id="PS51898">
    <property type="entry name" value="TYR_RECOMBINASE"/>
    <property type="match status" value="1"/>
</dbReference>
<comment type="caution">
    <text evidence="4">The sequence shown here is derived from an EMBL/GenBank/DDBJ whole genome shotgun (WGS) entry which is preliminary data.</text>
</comment>
<name>A0A2S8F0V9_9BACT</name>
<dbReference type="PANTHER" id="PTHR30349:SF94">
    <property type="entry name" value="INTEGRASE_RECOMBINASE HI_1414-RELATED"/>
    <property type="match status" value="1"/>
</dbReference>
<proteinExistence type="predicted"/>
<protein>
    <recommendedName>
        <fullName evidence="3">Tyr recombinase domain-containing protein</fullName>
    </recommendedName>
</protein>
<evidence type="ECO:0000256" key="1">
    <source>
        <dbReference type="ARBA" id="ARBA00023125"/>
    </source>
</evidence>
<dbReference type="InterPro" id="IPR050090">
    <property type="entry name" value="Tyrosine_recombinase_XerCD"/>
</dbReference>
<evidence type="ECO:0000256" key="2">
    <source>
        <dbReference type="ARBA" id="ARBA00023172"/>
    </source>
</evidence>
<evidence type="ECO:0000313" key="4">
    <source>
        <dbReference type="EMBL" id="PQO25554.1"/>
    </source>
</evidence>
<dbReference type="Pfam" id="PF00589">
    <property type="entry name" value="Phage_integrase"/>
    <property type="match status" value="1"/>
</dbReference>
<gene>
    <name evidence="4" type="ORF">C5Y96_24785</name>
</gene>
<dbReference type="AlphaFoldDB" id="A0A2S8F0V9"/>
<dbReference type="Gene3D" id="1.10.150.130">
    <property type="match status" value="1"/>
</dbReference>
<organism evidence="4 5">
    <name type="scientific">Blastopirellula marina</name>
    <dbReference type="NCBI Taxonomy" id="124"/>
    <lineage>
        <taxon>Bacteria</taxon>
        <taxon>Pseudomonadati</taxon>
        <taxon>Planctomycetota</taxon>
        <taxon>Planctomycetia</taxon>
        <taxon>Pirellulales</taxon>
        <taxon>Pirellulaceae</taxon>
        <taxon>Blastopirellula</taxon>
    </lineage>
</organism>
<accession>A0A2S8F0V9</accession>
<dbReference type="PANTHER" id="PTHR30349">
    <property type="entry name" value="PHAGE INTEGRASE-RELATED"/>
    <property type="match status" value="1"/>
</dbReference>
<evidence type="ECO:0000313" key="5">
    <source>
        <dbReference type="Proteomes" id="UP000240009"/>
    </source>
</evidence>
<dbReference type="CDD" id="cd00397">
    <property type="entry name" value="DNA_BRE_C"/>
    <property type="match status" value="1"/>
</dbReference>
<dbReference type="InterPro" id="IPR002104">
    <property type="entry name" value="Integrase_catalytic"/>
</dbReference>
<keyword evidence="2" id="KW-0233">DNA recombination</keyword>
<reference evidence="4 5" key="1">
    <citation type="submission" date="2018-02" db="EMBL/GenBank/DDBJ databases">
        <title>Comparative genomes isolates from brazilian mangrove.</title>
        <authorList>
            <person name="Araujo J.E."/>
            <person name="Taketani R.G."/>
            <person name="Silva M.C.P."/>
            <person name="Loureco M.V."/>
            <person name="Andreote F.D."/>
        </authorList>
    </citation>
    <scope>NUCLEOTIDE SEQUENCE [LARGE SCALE GENOMIC DNA]</scope>
    <source>
        <strain evidence="4 5">HEX-2 MGV</strain>
    </source>
</reference>
<dbReference type="EMBL" id="PUIA01000081">
    <property type="protein sequence ID" value="PQO25554.1"/>
    <property type="molecule type" value="Genomic_DNA"/>
</dbReference>
<dbReference type="GO" id="GO:0015074">
    <property type="term" value="P:DNA integration"/>
    <property type="evidence" value="ECO:0007669"/>
    <property type="project" value="InterPro"/>
</dbReference>
<dbReference type="SUPFAM" id="SSF56349">
    <property type="entry name" value="DNA breaking-rejoining enzymes"/>
    <property type="match status" value="1"/>
</dbReference>
<keyword evidence="1" id="KW-0238">DNA-binding</keyword>
<dbReference type="InterPro" id="IPR013762">
    <property type="entry name" value="Integrase-like_cat_sf"/>
</dbReference>
<feature type="domain" description="Tyr recombinase" evidence="3">
    <location>
        <begin position="258"/>
        <end position="458"/>
    </location>
</feature>
<dbReference type="Gene3D" id="1.10.443.10">
    <property type="entry name" value="Intergrase catalytic core"/>
    <property type="match status" value="1"/>
</dbReference>
<dbReference type="Proteomes" id="UP000240009">
    <property type="component" value="Unassembled WGS sequence"/>
</dbReference>
<dbReference type="InterPro" id="IPR010998">
    <property type="entry name" value="Integrase_recombinase_N"/>
</dbReference>
<dbReference type="GO" id="GO:0003677">
    <property type="term" value="F:DNA binding"/>
    <property type="evidence" value="ECO:0007669"/>
    <property type="project" value="UniProtKB-KW"/>
</dbReference>
<sequence length="476" mass="55259">MARSHFINRRESTAGSCFPRMRSNFATLRLTLPTHVRLKTPLPMRDFLGHDLGGCRVRRNKSFERRDMPRKPKEAPIPCANFTWYLRRKANGVFFADGRLNSQYQLGKPSLGTRDREEAYRRLHELDHVKAIECGLVEAKPMANEKDVQISDGWQLYIQRCEKPELLGGVSPKTIQRYKAVRDKHQEYCRKKGIENWSQVTKANTLDYGTDLAKKKYADRTIVFEANMICSVVKWLTEEDHLPQSCRFLLKMNKVSGSSTYCYTQPQVTRMVEFCNQSEDLVWMGQVITCLATSGLRINELAQLRWSDVDLEAKTIRITDERSVPRRRQTGGERRIKGKRGRALPMHAEFFKVLQQIPRHADGRIFHGPRGGRLSDRRVLQNLQERIIEPLGKEFPTPQGEIGFGSGTVHGLRHYFCSEAYRNGARDAELLEWLGHRDSEMTQLYRHLHREDSHRRMEQINFLGRDDEESADRDVA</sequence>